<dbReference type="InterPro" id="IPR013325">
    <property type="entry name" value="RNA_pol_sigma_r2"/>
</dbReference>
<evidence type="ECO:0000313" key="6">
    <source>
        <dbReference type="EMBL" id="HIX08339.1"/>
    </source>
</evidence>
<dbReference type="SUPFAM" id="SSF88946">
    <property type="entry name" value="Sigma2 domain of RNA polymerase sigma factors"/>
    <property type="match status" value="1"/>
</dbReference>
<evidence type="ECO:0000256" key="4">
    <source>
        <dbReference type="ARBA" id="ARBA00023163"/>
    </source>
</evidence>
<dbReference type="Proteomes" id="UP000824204">
    <property type="component" value="Unassembled WGS sequence"/>
</dbReference>
<dbReference type="GO" id="GO:0016987">
    <property type="term" value="F:sigma factor activity"/>
    <property type="evidence" value="ECO:0007669"/>
    <property type="project" value="UniProtKB-KW"/>
</dbReference>
<dbReference type="PANTHER" id="PTHR43133:SF8">
    <property type="entry name" value="RNA POLYMERASE SIGMA FACTOR HI_1459-RELATED"/>
    <property type="match status" value="1"/>
</dbReference>
<dbReference type="SUPFAM" id="SSF50621">
    <property type="entry name" value="Alanine racemase C-terminal domain-like"/>
    <property type="match status" value="1"/>
</dbReference>
<dbReference type="GO" id="GO:0003824">
    <property type="term" value="F:catalytic activity"/>
    <property type="evidence" value="ECO:0007669"/>
    <property type="project" value="InterPro"/>
</dbReference>
<protein>
    <recommendedName>
        <fullName evidence="5">RNA polymerase sigma-70 region 2 domain-containing protein</fullName>
    </recommendedName>
</protein>
<accession>A0A9D1V9P6</accession>
<keyword evidence="3" id="KW-0238">DNA-binding</keyword>
<dbReference type="EMBL" id="DXFX01000099">
    <property type="protein sequence ID" value="HIX08339.1"/>
    <property type="molecule type" value="Genomic_DNA"/>
</dbReference>
<dbReference type="GO" id="GO:0003677">
    <property type="term" value="F:DNA binding"/>
    <property type="evidence" value="ECO:0007669"/>
    <property type="project" value="UniProtKB-KW"/>
</dbReference>
<organism evidence="6 7">
    <name type="scientific">Candidatus Borkfalkia faecipullorum</name>
    <dbReference type="NCBI Taxonomy" id="2838510"/>
    <lineage>
        <taxon>Bacteria</taxon>
        <taxon>Bacillati</taxon>
        <taxon>Bacillota</taxon>
        <taxon>Clostridia</taxon>
        <taxon>Christensenellales</taxon>
        <taxon>Christensenellaceae</taxon>
        <taxon>Candidatus Borkfalkia</taxon>
    </lineage>
</organism>
<dbReference type="InterPro" id="IPR009006">
    <property type="entry name" value="Ala_racemase/Decarboxylase_C"/>
</dbReference>
<dbReference type="Pfam" id="PF04542">
    <property type="entry name" value="Sigma70_r2"/>
    <property type="match status" value="1"/>
</dbReference>
<keyword evidence="2" id="KW-0731">Sigma factor</keyword>
<keyword evidence="1" id="KW-0805">Transcription regulation</keyword>
<reference evidence="6" key="1">
    <citation type="journal article" date="2021" name="PeerJ">
        <title>Extensive microbial diversity within the chicken gut microbiome revealed by metagenomics and culture.</title>
        <authorList>
            <person name="Gilroy R."/>
            <person name="Ravi A."/>
            <person name="Getino M."/>
            <person name="Pursley I."/>
            <person name="Horton D.L."/>
            <person name="Alikhan N.F."/>
            <person name="Baker D."/>
            <person name="Gharbi K."/>
            <person name="Hall N."/>
            <person name="Watson M."/>
            <person name="Adriaenssens E.M."/>
            <person name="Foster-Nyarko E."/>
            <person name="Jarju S."/>
            <person name="Secka A."/>
            <person name="Antonio M."/>
            <person name="Oren A."/>
            <person name="Chaudhuri R.R."/>
            <person name="La Ragione R."/>
            <person name="Hildebrand F."/>
            <person name="Pallen M.J."/>
        </authorList>
    </citation>
    <scope>NUCLEOTIDE SEQUENCE</scope>
    <source>
        <strain evidence="6">811</strain>
    </source>
</reference>
<comment type="caution">
    <text evidence="6">The sequence shown here is derived from an EMBL/GenBank/DDBJ whole genome shotgun (WGS) entry which is preliminary data.</text>
</comment>
<evidence type="ECO:0000259" key="5">
    <source>
        <dbReference type="Pfam" id="PF04542"/>
    </source>
</evidence>
<name>A0A9D1V9P6_9FIRM</name>
<dbReference type="GO" id="GO:0006352">
    <property type="term" value="P:DNA-templated transcription initiation"/>
    <property type="evidence" value="ECO:0007669"/>
    <property type="project" value="InterPro"/>
</dbReference>
<evidence type="ECO:0000256" key="3">
    <source>
        <dbReference type="ARBA" id="ARBA00023125"/>
    </source>
</evidence>
<sequence length="175" mass="19406">MDLQAREKIEYALEQIRKGQDEGVETLYVLMGRTMLFVANGVVRDRHAAEDVVQESFVKIVKGIHGNRAGSNGYAWVCRIVRNTALNDLRKSGGAEEWTVCGSLCTTADVLVKNLPLTGAKEGDVLVFSKAGAYSVTEGISLFLSRPLPRVYQREGETLTLLRDFIKTSQINQKE</sequence>
<gene>
    <name evidence="6" type="ORF">H9741_07710</name>
</gene>
<evidence type="ECO:0000313" key="7">
    <source>
        <dbReference type="Proteomes" id="UP000824204"/>
    </source>
</evidence>
<feature type="domain" description="RNA polymerase sigma-70 region 2" evidence="5">
    <location>
        <begin position="32"/>
        <end position="92"/>
    </location>
</feature>
<proteinExistence type="predicted"/>
<keyword evidence="4" id="KW-0804">Transcription</keyword>
<evidence type="ECO:0000256" key="1">
    <source>
        <dbReference type="ARBA" id="ARBA00023015"/>
    </source>
</evidence>
<dbReference type="AlphaFoldDB" id="A0A9D1V9P6"/>
<evidence type="ECO:0000256" key="2">
    <source>
        <dbReference type="ARBA" id="ARBA00023082"/>
    </source>
</evidence>
<dbReference type="InterPro" id="IPR007627">
    <property type="entry name" value="RNA_pol_sigma70_r2"/>
</dbReference>
<dbReference type="Gene3D" id="2.40.37.10">
    <property type="entry name" value="Lyase, Ornithine Decarboxylase, Chain A, domain 1"/>
    <property type="match status" value="1"/>
</dbReference>
<reference evidence="6" key="2">
    <citation type="submission" date="2021-04" db="EMBL/GenBank/DDBJ databases">
        <authorList>
            <person name="Gilroy R."/>
        </authorList>
    </citation>
    <scope>NUCLEOTIDE SEQUENCE</scope>
    <source>
        <strain evidence="6">811</strain>
    </source>
</reference>
<dbReference type="PANTHER" id="PTHR43133">
    <property type="entry name" value="RNA POLYMERASE ECF-TYPE SIGMA FACTO"/>
    <property type="match status" value="1"/>
</dbReference>
<dbReference type="InterPro" id="IPR039425">
    <property type="entry name" value="RNA_pol_sigma-70-like"/>
</dbReference>